<dbReference type="EMBL" id="FNPG01000021">
    <property type="protein sequence ID" value="SDY54772.1"/>
    <property type="molecule type" value="Genomic_DNA"/>
</dbReference>
<feature type="transmembrane region" description="Helical" evidence="1">
    <location>
        <begin position="305"/>
        <end position="329"/>
    </location>
</feature>
<sequence length="338" mass="38796">MKALKKTKYTTILLILLYCIMPIITILTIQHISITDTLSKMENGSFGISQTNYKIKTKNPVNSIIKSCKQQSTNIAVICSSTNIDEKVRYIYFNNIYATFPMERGRFFKPSDFTPNNKVCVIGKNLEKNTQKKNGNLYYSYKGTNYKVLGIIGYEKKTICDSYIYLNMTSEKIDADIFTFDFFKTAFSFKDIATRQSELLSSLKSNGLNPEDFSGGTCFSESIMPKLYSIRWLSMLVVACFLCILLTSIRWINQQKNAVCICRICGARKTDILCNLVFRYICITILSFIISGTYCHIIYPSYFISFFKGFFICIGFMFVVLAISIFKLFKSPLEEVIR</sequence>
<feature type="transmembrane region" description="Helical" evidence="1">
    <location>
        <begin position="12"/>
        <end position="32"/>
    </location>
</feature>
<name>A0A1H3KRH5_9FIRM</name>
<accession>A0A1H3KRH5</accession>
<dbReference type="STRING" id="1122142.SAMN02910414_01811"/>
<dbReference type="Proteomes" id="UP000183918">
    <property type="component" value="Unassembled WGS sequence"/>
</dbReference>
<gene>
    <name evidence="2" type="ORF">SAMN02910414_01811</name>
</gene>
<keyword evidence="1" id="KW-0812">Transmembrane</keyword>
<organism evidence="2 3">
    <name type="scientific">Lachnobacterium bovis DSM 14045</name>
    <dbReference type="NCBI Taxonomy" id="1122142"/>
    <lineage>
        <taxon>Bacteria</taxon>
        <taxon>Bacillati</taxon>
        <taxon>Bacillota</taxon>
        <taxon>Clostridia</taxon>
        <taxon>Lachnospirales</taxon>
        <taxon>Lachnospiraceae</taxon>
        <taxon>Lachnobacterium</taxon>
    </lineage>
</organism>
<evidence type="ECO:0008006" key="4">
    <source>
        <dbReference type="Google" id="ProtNLM"/>
    </source>
</evidence>
<protein>
    <recommendedName>
        <fullName evidence="4">MacB-like core domain-containing protein</fullName>
    </recommendedName>
</protein>
<evidence type="ECO:0000313" key="2">
    <source>
        <dbReference type="EMBL" id="SDY54772.1"/>
    </source>
</evidence>
<keyword evidence="3" id="KW-1185">Reference proteome</keyword>
<keyword evidence="1" id="KW-0472">Membrane</keyword>
<proteinExistence type="predicted"/>
<dbReference type="AlphaFoldDB" id="A0A1H3KRH5"/>
<keyword evidence="1" id="KW-1133">Transmembrane helix</keyword>
<reference evidence="2 3" key="1">
    <citation type="submission" date="2016-10" db="EMBL/GenBank/DDBJ databases">
        <authorList>
            <person name="de Groot N.N."/>
        </authorList>
    </citation>
    <scope>NUCLEOTIDE SEQUENCE [LARGE SCALE GENOMIC DNA]</scope>
    <source>
        <strain evidence="2 3">DSM 14045</strain>
    </source>
</reference>
<feature type="transmembrane region" description="Helical" evidence="1">
    <location>
        <begin position="273"/>
        <end position="299"/>
    </location>
</feature>
<feature type="transmembrane region" description="Helical" evidence="1">
    <location>
        <begin position="232"/>
        <end position="252"/>
    </location>
</feature>
<evidence type="ECO:0000313" key="3">
    <source>
        <dbReference type="Proteomes" id="UP000183918"/>
    </source>
</evidence>
<evidence type="ECO:0000256" key="1">
    <source>
        <dbReference type="SAM" id="Phobius"/>
    </source>
</evidence>